<gene>
    <name evidence="7" type="ORF">OGAPHI_006248</name>
</gene>
<sequence>MSRAPPVKGHQKTSSHSSIDLARQYELDISRINKYLFREVDQSGHRSERYLAHVRVIEDSKSQSVRPPDNSPARNKKDRILILSVRSSGRIRLHKARENPDTSVQIGRTWDFEELTKIELDPVIPTGFIFEMTKNYFWETGSPKERRVWITSVLEHYIRYTRGKKLPQLVNCSVEYFHLGPLLQKYGPQAPSRSATAESNGSGSSGIRTATSATTPTTHSSPSKSFGPPSSAPTMLDKSDPRSREVQRAASALKGVDRDQERRDRELKERQTREREAKERERKERERKELEARELQRREYERQQAAIREKERQEAEKRERQRQEAARQERELQLQREAEDKAREQERLEQERREAEQTEALRTLNSNTGTISARSIEFVGHHRSMQEVEDYTQDDDEYDAVFDDYADREPETAPLNFGPSPSIPEKPEIVIDSSKVSSPVPYNVSNVEKFVPEFSDSEDDQERDTTIELLRPHARSRAFSTNGSGDRKTGDLSELLDEIGWDPKLDDSKSLQKKLLKELERIQFQRIDSLTDVVDSTSSVSQAISKSLRECETIDPILSFYGVQLASFQDEVDHIEKQGHGIQVEATNKKLLKKELDDILHSVDISDRELSLLLNERISTGQQNGALETVLTSLYAALTKIRGDDSDDEEMGQMRALEEKKSKYEKATQLFINNLKKYVDQLFAASVTSLNSKLQTDKTLESIRPSMERKLSELMTLQGLIAFVKQVSPSDYKEILASHQNAFAQFYVNLVTVLTEKFNSEQQSVKHVKFSFANEPKDLITHRSKRPKSSAGSRKPTSNMKILEELGFGASSQTTILTSPEPAEKDTRGSLLLEVLRLFFDSLILHQRFVIQFFSLSSSEEYNFSNLTKKPLASRVQEFTEPTTSPMEADRDVSDQIFNVMHMIVGNSENGLLKFLMNTIKQDMLQYPITALFTQKLAHELSSTSQEYVVNMLTRTESKLSLIWTRHLDSQLHIIEEEPAALKVYKFVKAFPEFVRRIDESLELNGVTNIADYSVHTQLVQDYERLWSAINSSLNKNAQLTSHIDQALVRSTTLESSRLDLTQTISSTGDGAGNHLSLLLNYNWLSGEMKQLATLPQSIKTNIEELKSKELNDFCDTYARTTSIGELMSALEGIDGLVKSHTNPSRTNAYSTANMSKLLSRYEASKLKVSIKEIATELSSQITGKMTSDEESEVSSSIAKDMEKELFNNCLNSLSIIYNVNFSKLNQVLKEYYDTLSNPVDKIVINYNFSKEYL</sequence>
<feature type="compositionally biased region" description="Basic and acidic residues" evidence="5">
    <location>
        <begin position="237"/>
        <end position="247"/>
    </location>
</feature>
<dbReference type="EMBL" id="JAEUBE010000414">
    <property type="protein sequence ID" value="KAH3662067.1"/>
    <property type="molecule type" value="Genomic_DNA"/>
</dbReference>
<dbReference type="SMART" id="SM01313">
    <property type="entry name" value="Sec3-PIP2_bind"/>
    <property type="match status" value="1"/>
</dbReference>
<feature type="domain" description="Exocyst complex component Sec3 PIP2-binding N-terminal" evidence="6">
    <location>
        <begin position="74"/>
        <end position="160"/>
    </location>
</feature>
<feature type="compositionally biased region" description="Basic and acidic residues" evidence="5">
    <location>
        <begin position="255"/>
        <end position="356"/>
    </location>
</feature>
<evidence type="ECO:0000313" key="7">
    <source>
        <dbReference type="EMBL" id="KAH3662067.1"/>
    </source>
</evidence>
<dbReference type="Gene3D" id="2.30.29.90">
    <property type="match status" value="1"/>
</dbReference>
<dbReference type="CDD" id="cd13315">
    <property type="entry name" value="PH_Sec3"/>
    <property type="match status" value="1"/>
</dbReference>
<evidence type="ECO:0000256" key="2">
    <source>
        <dbReference type="ARBA" id="ARBA00022448"/>
    </source>
</evidence>
<reference evidence="7" key="2">
    <citation type="submission" date="2021-01" db="EMBL/GenBank/DDBJ databases">
        <authorList>
            <person name="Schikora-Tamarit M.A."/>
        </authorList>
    </citation>
    <scope>NUCLEOTIDE SEQUENCE</scope>
    <source>
        <strain evidence="7">CBS6075</strain>
    </source>
</reference>
<dbReference type="GO" id="GO:0000145">
    <property type="term" value="C:exocyst"/>
    <property type="evidence" value="ECO:0007669"/>
    <property type="project" value="InterPro"/>
</dbReference>
<comment type="caution">
    <text evidence="7">The sequence shown here is derived from an EMBL/GenBank/DDBJ whole genome shotgun (WGS) entry which is preliminary data.</text>
</comment>
<dbReference type="GO" id="GO:0006893">
    <property type="term" value="P:Golgi to plasma membrane transport"/>
    <property type="evidence" value="ECO:0007669"/>
    <property type="project" value="TreeGrafter"/>
</dbReference>
<dbReference type="AlphaFoldDB" id="A0A9P8NZH4"/>
<evidence type="ECO:0000256" key="1">
    <source>
        <dbReference type="ARBA" id="ARBA00006518"/>
    </source>
</evidence>
<keyword evidence="8" id="KW-1185">Reference proteome</keyword>
<evidence type="ECO:0000256" key="4">
    <source>
        <dbReference type="ARBA" id="ARBA00023054"/>
    </source>
</evidence>
<dbReference type="OrthoDB" id="27109at2759"/>
<proteinExistence type="inferred from homology"/>
<evidence type="ECO:0000313" key="8">
    <source>
        <dbReference type="Proteomes" id="UP000769157"/>
    </source>
</evidence>
<dbReference type="GO" id="GO:0005546">
    <property type="term" value="F:phosphatidylinositol-4,5-bisphosphate binding"/>
    <property type="evidence" value="ECO:0007669"/>
    <property type="project" value="TreeGrafter"/>
</dbReference>
<dbReference type="RefSeq" id="XP_046059171.1">
    <property type="nucleotide sequence ID" value="XM_046207516.1"/>
</dbReference>
<dbReference type="InterPro" id="IPR019160">
    <property type="entry name" value="Sec3_CC"/>
</dbReference>
<dbReference type="PANTHER" id="PTHR16092">
    <property type="entry name" value="SEC3/SYNTAXIN-RELATED"/>
    <property type="match status" value="1"/>
</dbReference>
<accession>A0A9P8NZH4</accession>
<feature type="compositionally biased region" description="Polar residues" evidence="5">
    <location>
        <begin position="191"/>
        <end position="208"/>
    </location>
</feature>
<dbReference type="GeneID" id="70238212"/>
<reference evidence="7" key="1">
    <citation type="journal article" date="2021" name="Open Biol.">
        <title>Shared evolutionary footprints suggest mitochondrial oxidative damage underlies multiple complex I losses in fungi.</title>
        <authorList>
            <person name="Schikora-Tamarit M.A."/>
            <person name="Marcet-Houben M."/>
            <person name="Nosek J."/>
            <person name="Gabaldon T."/>
        </authorList>
    </citation>
    <scope>NUCLEOTIDE SEQUENCE</scope>
    <source>
        <strain evidence="7">CBS6075</strain>
    </source>
</reference>
<dbReference type="InterPro" id="IPR048628">
    <property type="entry name" value="Sec3_C"/>
</dbReference>
<evidence type="ECO:0000256" key="3">
    <source>
        <dbReference type="ARBA" id="ARBA00022483"/>
    </source>
</evidence>
<dbReference type="Pfam" id="PF15277">
    <property type="entry name" value="Sec3-PIP2_bind"/>
    <property type="match status" value="1"/>
</dbReference>
<dbReference type="Pfam" id="PF20654">
    <property type="entry name" value="Sec3_C-term"/>
    <property type="match status" value="1"/>
</dbReference>
<dbReference type="GO" id="GO:0005886">
    <property type="term" value="C:plasma membrane"/>
    <property type="evidence" value="ECO:0007669"/>
    <property type="project" value="TreeGrafter"/>
</dbReference>
<feature type="region of interest" description="Disordered" evidence="5">
    <location>
        <begin position="188"/>
        <end position="371"/>
    </location>
</feature>
<keyword evidence="3" id="KW-0268">Exocytosis</keyword>
<dbReference type="GO" id="GO:0006887">
    <property type="term" value="P:exocytosis"/>
    <property type="evidence" value="ECO:0007669"/>
    <property type="project" value="UniProtKB-KW"/>
</dbReference>
<organism evidence="7 8">
    <name type="scientific">Ogataea philodendri</name>
    <dbReference type="NCBI Taxonomy" id="1378263"/>
    <lineage>
        <taxon>Eukaryota</taxon>
        <taxon>Fungi</taxon>
        <taxon>Dikarya</taxon>
        <taxon>Ascomycota</taxon>
        <taxon>Saccharomycotina</taxon>
        <taxon>Pichiomycetes</taxon>
        <taxon>Pichiales</taxon>
        <taxon>Pichiaceae</taxon>
        <taxon>Ogataea</taxon>
    </lineage>
</organism>
<dbReference type="CDD" id="cd22249">
    <property type="entry name" value="UDM1_RNF168_RNF169-like"/>
    <property type="match status" value="1"/>
</dbReference>
<keyword evidence="4" id="KW-0175">Coiled coil</keyword>
<dbReference type="InterPro" id="IPR028258">
    <property type="entry name" value="Sec3-PIP2_bind"/>
</dbReference>
<protein>
    <recommendedName>
        <fullName evidence="6">Exocyst complex component Sec3 PIP2-binding N-terminal domain-containing protein</fullName>
    </recommendedName>
</protein>
<dbReference type="Proteomes" id="UP000769157">
    <property type="component" value="Unassembled WGS sequence"/>
</dbReference>
<comment type="similarity">
    <text evidence="1">Belongs to the SEC3 family.</text>
</comment>
<dbReference type="Pfam" id="PF09763">
    <property type="entry name" value="Sec3_CC"/>
    <property type="match status" value="1"/>
</dbReference>
<name>A0A9P8NZH4_9ASCO</name>
<evidence type="ECO:0000259" key="6">
    <source>
        <dbReference type="SMART" id="SM01313"/>
    </source>
</evidence>
<evidence type="ECO:0000256" key="5">
    <source>
        <dbReference type="SAM" id="MobiDB-lite"/>
    </source>
</evidence>
<dbReference type="PANTHER" id="PTHR16092:SF14">
    <property type="entry name" value="EXOCYST COMPLEX COMPONENT 1 ISOFORM X1"/>
    <property type="match status" value="1"/>
</dbReference>
<feature type="compositionally biased region" description="Low complexity" evidence="5">
    <location>
        <begin position="209"/>
        <end position="233"/>
    </location>
</feature>
<keyword evidence="2" id="KW-0813">Transport</keyword>